<reference evidence="1 2" key="1">
    <citation type="submission" date="2016-09" db="EMBL/GenBank/DDBJ databases">
        <title>Acidihalobacter prosperus V6 (DSM14174).</title>
        <authorList>
            <person name="Khaleque H.N."/>
            <person name="Ramsay J.P."/>
            <person name="Murphy R.J.T."/>
            <person name="Kaksonen A.H."/>
            <person name="Boxall N.J."/>
            <person name="Watkin E.L.J."/>
        </authorList>
    </citation>
    <scope>NUCLEOTIDE SEQUENCE [LARGE SCALE GENOMIC DNA]</scope>
    <source>
        <strain evidence="1 2">V6</strain>
    </source>
</reference>
<dbReference type="EMBL" id="CP017448">
    <property type="protein sequence ID" value="AOV18158.1"/>
    <property type="molecule type" value="Genomic_DNA"/>
</dbReference>
<gene>
    <name evidence="1" type="ORF">BJI67_14790</name>
</gene>
<dbReference type="KEGG" id="aaeo:BJI67_14790"/>
<dbReference type="PROSITE" id="PS51257">
    <property type="entry name" value="PROKAR_LIPOPROTEIN"/>
    <property type="match status" value="1"/>
</dbReference>
<dbReference type="InterPro" id="IPR007446">
    <property type="entry name" value="PilP"/>
</dbReference>
<dbReference type="Proteomes" id="UP000095342">
    <property type="component" value="Chromosome"/>
</dbReference>
<evidence type="ECO:0000313" key="2">
    <source>
        <dbReference type="Proteomes" id="UP000095342"/>
    </source>
</evidence>
<organism evidence="1 2">
    <name type="scientific">Acidihalobacter aeolianus</name>
    <dbReference type="NCBI Taxonomy" id="2792603"/>
    <lineage>
        <taxon>Bacteria</taxon>
        <taxon>Pseudomonadati</taxon>
        <taxon>Pseudomonadota</taxon>
        <taxon>Gammaproteobacteria</taxon>
        <taxon>Chromatiales</taxon>
        <taxon>Ectothiorhodospiraceae</taxon>
        <taxon>Acidihalobacter</taxon>
    </lineage>
</organism>
<dbReference type="RefSeq" id="WP_070073688.1">
    <property type="nucleotide sequence ID" value="NZ_CP017448.1"/>
</dbReference>
<protein>
    <recommendedName>
        <fullName evidence="3">Pilus assembly protein PilP</fullName>
    </recommendedName>
</protein>
<accession>A0A1D8KB11</accession>
<proteinExistence type="predicted"/>
<dbReference type="PIRSF" id="PIRSF016481">
    <property type="entry name" value="Pilus_assembly_PilP"/>
    <property type="match status" value="1"/>
</dbReference>
<dbReference type="AlphaFoldDB" id="A0A1D8KB11"/>
<keyword evidence="2" id="KW-1185">Reference proteome</keyword>
<name>A0A1D8KB11_9GAMM</name>
<evidence type="ECO:0008006" key="3">
    <source>
        <dbReference type="Google" id="ProtNLM"/>
    </source>
</evidence>
<dbReference type="Pfam" id="PF04351">
    <property type="entry name" value="PilP"/>
    <property type="match status" value="1"/>
</dbReference>
<dbReference type="Gene3D" id="2.30.30.830">
    <property type="match status" value="1"/>
</dbReference>
<sequence>MKHHVVRKHARLEQALKLASALALGIGLSGCGHNMSDLHQWVAHQLAQPGGRVPPIPDVPPYKSYTYPGHTRDPFDSKILLQLYNAAHRSSVKLNVHRPRQYLEQFPLESLKMVGTLVDHGTTWALIQTPDGTIERATVGNYMGQHDGKITAITSDSVKLQEIVPDGFGGYKKEPTSIAMSQTK</sequence>
<evidence type="ECO:0000313" key="1">
    <source>
        <dbReference type="EMBL" id="AOV18158.1"/>
    </source>
</evidence>